<comment type="subcellular location">
    <subcellularLocation>
        <location evidence="2">Cytoplasm</location>
    </subcellularLocation>
</comment>
<dbReference type="InterPro" id="IPR005627">
    <property type="entry name" value="CutC-like"/>
</dbReference>
<comment type="caution">
    <text evidence="3">The sequence shown here is derived from an EMBL/GenBank/DDBJ whole genome shotgun (WGS) entry which is preliminary data.</text>
</comment>
<organism evidence="3 4">
    <name type="scientific">Dielma fastidiosa</name>
    <dbReference type="NCBI Taxonomy" id="1034346"/>
    <lineage>
        <taxon>Bacteria</taxon>
        <taxon>Bacillati</taxon>
        <taxon>Bacillota</taxon>
        <taxon>Erysipelotrichia</taxon>
        <taxon>Erysipelotrichales</taxon>
        <taxon>Erysipelotrichaceae</taxon>
        <taxon>Dielma</taxon>
    </lineage>
</organism>
<protein>
    <recommendedName>
        <fullName evidence="2">PF03932 family protein CutC</fullName>
    </recommendedName>
</protein>
<dbReference type="OrthoDB" id="9815677at2"/>
<evidence type="ECO:0000313" key="4">
    <source>
        <dbReference type="Proteomes" id="UP000247612"/>
    </source>
</evidence>
<dbReference type="PANTHER" id="PTHR12598:SF0">
    <property type="entry name" value="COPPER HOMEOSTASIS PROTEIN CUTC HOMOLOG"/>
    <property type="match status" value="1"/>
</dbReference>
<dbReference type="Pfam" id="PF03932">
    <property type="entry name" value="CutC"/>
    <property type="match status" value="1"/>
</dbReference>
<reference evidence="3 4" key="1">
    <citation type="submission" date="2018-05" db="EMBL/GenBank/DDBJ databases">
        <title>Genomic Encyclopedia of Type Strains, Phase IV (KMG-IV): sequencing the most valuable type-strain genomes for metagenomic binning, comparative biology and taxonomic classification.</title>
        <authorList>
            <person name="Goeker M."/>
        </authorList>
    </citation>
    <scope>NUCLEOTIDE SEQUENCE [LARGE SCALE GENOMIC DNA]</scope>
    <source>
        <strain evidence="3 4">JC118</strain>
    </source>
</reference>
<keyword evidence="4" id="KW-1185">Reference proteome</keyword>
<evidence type="ECO:0000313" key="3">
    <source>
        <dbReference type="EMBL" id="PXX81038.1"/>
    </source>
</evidence>
<dbReference type="EMBL" id="QJKH01000002">
    <property type="protein sequence ID" value="PXX81038.1"/>
    <property type="molecule type" value="Genomic_DNA"/>
</dbReference>
<dbReference type="Gene3D" id="3.20.20.380">
    <property type="entry name" value="Copper homeostasis (CutC) domain"/>
    <property type="match status" value="1"/>
</dbReference>
<dbReference type="InterPro" id="IPR036822">
    <property type="entry name" value="CutC-like_dom_sf"/>
</dbReference>
<dbReference type="GO" id="GO:0005737">
    <property type="term" value="C:cytoplasm"/>
    <property type="evidence" value="ECO:0007669"/>
    <property type="project" value="UniProtKB-SubCell"/>
</dbReference>
<dbReference type="PANTHER" id="PTHR12598">
    <property type="entry name" value="COPPER HOMEOSTASIS PROTEIN CUTC"/>
    <property type="match status" value="1"/>
</dbReference>
<evidence type="ECO:0000256" key="1">
    <source>
        <dbReference type="ARBA" id="ARBA00007768"/>
    </source>
</evidence>
<sequence length="244" mass="26638">MKNNILEICCGSLEDVIAADAGGADRVELNSALYLGGLTPTCATLILAKQQTALPIICMVRPRGAGFCYNESELAVIFLEARELLRHGADGIAFGFLNQDKTINVEQTCKMVKLIHEFNGEAVFHRAFDCTSDMMKACEQLIECGCDRILTSGQAKTAVEGIKALKYLQDTYGSSIEFLAGSGVNAENALEIIRNTGIKQLHTSAKCWKIDPTTNYGSPVNYAYINGDSYDAVDAEKVKRFHNH</sequence>
<dbReference type="HAMAP" id="MF_00795">
    <property type="entry name" value="CutC"/>
    <property type="match status" value="1"/>
</dbReference>
<dbReference type="STRING" id="1034346.GCA_000313565_02407"/>
<evidence type="ECO:0000256" key="2">
    <source>
        <dbReference type="HAMAP-Rule" id="MF_00795"/>
    </source>
</evidence>
<dbReference type="RefSeq" id="WP_022938693.1">
    <property type="nucleotide sequence ID" value="NZ_CABKRQ010000006.1"/>
</dbReference>
<gene>
    <name evidence="2" type="primary">cutC</name>
    <name evidence="3" type="ORF">DES51_102157</name>
</gene>
<keyword evidence="2" id="KW-0963">Cytoplasm</keyword>
<dbReference type="GO" id="GO:0005507">
    <property type="term" value="F:copper ion binding"/>
    <property type="evidence" value="ECO:0007669"/>
    <property type="project" value="TreeGrafter"/>
</dbReference>
<dbReference type="AlphaFoldDB" id="A0A318KVY9"/>
<comment type="similarity">
    <text evidence="1 2">Belongs to the CutC family.</text>
</comment>
<proteinExistence type="inferred from homology"/>
<name>A0A318KVY9_9FIRM</name>
<dbReference type="Proteomes" id="UP000247612">
    <property type="component" value="Unassembled WGS sequence"/>
</dbReference>
<dbReference type="SUPFAM" id="SSF110395">
    <property type="entry name" value="CutC-like"/>
    <property type="match status" value="1"/>
</dbReference>
<accession>A0A318KVY9</accession>
<comment type="caution">
    <text evidence="2">Once thought to be involved in copper homeostasis, experiments in E.coli have shown this is not the case.</text>
</comment>